<proteinExistence type="predicted"/>
<dbReference type="Gene3D" id="2.130.10.10">
    <property type="entry name" value="YVTN repeat-like/Quinoprotein amine dehydrogenase"/>
    <property type="match status" value="1"/>
</dbReference>
<dbReference type="EMBL" id="HBIB01030942">
    <property type="protein sequence ID" value="CAE0257801.1"/>
    <property type="molecule type" value="Transcribed_RNA"/>
</dbReference>
<reference evidence="1" key="1">
    <citation type="submission" date="2021-01" db="EMBL/GenBank/DDBJ databases">
        <authorList>
            <person name="Corre E."/>
            <person name="Pelletier E."/>
            <person name="Niang G."/>
            <person name="Scheremetjew M."/>
            <person name="Finn R."/>
            <person name="Kale V."/>
            <person name="Holt S."/>
            <person name="Cochrane G."/>
            <person name="Meng A."/>
            <person name="Brown T."/>
            <person name="Cohen L."/>
        </authorList>
    </citation>
    <scope>NUCLEOTIDE SEQUENCE</scope>
    <source>
        <strain evidence="1">NIES-2562</strain>
    </source>
</reference>
<accession>A0A7S3GBR2</accession>
<dbReference type="InterPro" id="IPR015943">
    <property type="entry name" value="WD40/YVTN_repeat-like_dom_sf"/>
</dbReference>
<evidence type="ECO:0000313" key="1">
    <source>
        <dbReference type="EMBL" id="CAE0257801.1"/>
    </source>
</evidence>
<name>A0A7S3GBR2_9EUKA</name>
<sequence>MDHPATTVEQVGETAGEVLIRREKVVVEGSTAINAERWARFRSFRPDLWTMDRPKRELSKKAIHVVDEKDPTDDSLPLRRGTCARFRPDGGGIVSVGEDGRLLSYELRKGGARLTATATLQAEVVYSDMGDSYLQRKPRTVALEINHCAFAPNKSMRATRIPVAIATGKYDNALRIVELRRDIIT</sequence>
<dbReference type="AlphaFoldDB" id="A0A7S3GBR2"/>
<gene>
    <name evidence="1" type="ORF">PBIL07802_LOCUS20062</name>
</gene>
<organism evidence="1">
    <name type="scientific">Palpitomonas bilix</name>
    <dbReference type="NCBI Taxonomy" id="652834"/>
    <lineage>
        <taxon>Eukaryota</taxon>
        <taxon>Eukaryota incertae sedis</taxon>
    </lineage>
</organism>
<protein>
    <submittedName>
        <fullName evidence="1">Uncharacterized protein</fullName>
    </submittedName>
</protein>